<feature type="binding site" evidence="3">
    <location>
        <begin position="21"/>
        <end position="26"/>
    </location>
    <ligand>
        <name>ATP</name>
        <dbReference type="ChEBI" id="CHEBI:30616"/>
    </ligand>
</feature>
<dbReference type="EC" id="2.7.1.24" evidence="3 4"/>
<dbReference type="Proteomes" id="UP000030598">
    <property type="component" value="Unassembled WGS sequence"/>
</dbReference>
<dbReference type="STRING" id="59925.EU91_0212"/>
<comment type="pathway">
    <text evidence="3">Cofactor biosynthesis; coenzyme A biosynthesis; CoA from (R)-pantothenate: step 5/5.</text>
</comment>
<comment type="function">
    <text evidence="3">Catalyzes the phosphorylation of the 3'-hydroxyl group of dephosphocoenzyme A to form coenzyme A.</text>
</comment>
<dbReference type="GO" id="GO:0015937">
    <property type="term" value="P:coenzyme A biosynthetic process"/>
    <property type="evidence" value="ECO:0007669"/>
    <property type="project" value="UniProtKB-UniRule"/>
</dbReference>
<dbReference type="RefSeq" id="WP_032523837.1">
    <property type="nucleotide sequence ID" value="NZ_CP138934.1"/>
</dbReference>
<keyword evidence="1 3" id="KW-0547">Nucleotide-binding</keyword>
<evidence type="ECO:0000256" key="2">
    <source>
        <dbReference type="ARBA" id="ARBA00022840"/>
    </source>
</evidence>
<dbReference type="eggNOG" id="COG0237">
    <property type="taxonomic scope" value="Bacteria"/>
</dbReference>
<proteinExistence type="inferred from homology"/>
<gene>
    <name evidence="3" type="primary">coaE</name>
    <name evidence="5" type="ORF">EU91_0212</name>
</gene>
<dbReference type="EMBL" id="JNAH01000003">
    <property type="protein sequence ID" value="KGF88281.1"/>
    <property type="molecule type" value="Genomic_DNA"/>
</dbReference>
<dbReference type="GO" id="GO:0005524">
    <property type="term" value="F:ATP binding"/>
    <property type="evidence" value="ECO:0007669"/>
    <property type="project" value="UniProtKB-UniRule"/>
</dbReference>
<organism evidence="5 6">
    <name type="scientific">Prochlorococcus marinus str. GP2</name>
    <dbReference type="NCBI Taxonomy" id="59925"/>
    <lineage>
        <taxon>Bacteria</taxon>
        <taxon>Bacillati</taxon>
        <taxon>Cyanobacteriota</taxon>
        <taxon>Cyanophyceae</taxon>
        <taxon>Synechococcales</taxon>
        <taxon>Prochlorococcaceae</taxon>
        <taxon>Prochlorococcus</taxon>
    </lineage>
</organism>
<dbReference type="NCBIfam" id="TIGR00152">
    <property type="entry name" value="dephospho-CoA kinase"/>
    <property type="match status" value="1"/>
</dbReference>
<dbReference type="PANTHER" id="PTHR10695">
    <property type="entry name" value="DEPHOSPHO-COA KINASE-RELATED"/>
    <property type="match status" value="1"/>
</dbReference>
<comment type="caution">
    <text evidence="5">The sequence shown here is derived from an EMBL/GenBank/DDBJ whole genome shotgun (WGS) entry which is preliminary data.</text>
</comment>
<name>A0A0A1ZIB0_PROMR</name>
<evidence type="ECO:0000256" key="3">
    <source>
        <dbReference type="HAMAP-Rule" id="MF_00376"/>
    </source>
</evidence>
<evidence type="ECO:0000256" key="1">
    <source>
        <dbReference type="ARBA" id="ARBA00022741"/>
    </source>
</evidence>
<dbReference type="Pfam" id="PF01121">
    <property type="entry name" value="CoaE"/>
    <property type="match status" value="1"/>
</dbReference>
<sequence length="205" mass="24436">MDILQKLKNNQRRIGLTGGIASGKTTITNYIRKHKNIPILDADHFSRELIKPNTYGYKKILDYFGNKIIDNKSNSEREINRKILRNIIFKHSESKEWIEKLLHPLIKERMIEECSQYRNNQTIVLVIPLLFEAKFEDICTEIWLVKCPKEIQKNRLITRDKISEKEAYELINFQLSFEEKRKFSDIILENSDDQNKWINTIKKLL</sequence>
<dbReference type="InterPro" id="IPR027417">
    <property type="entry name" value="P-loop_NTPase"/>
</dbReference>
<evidence type="ECO:0000313" key="5">
    <source>
        <dbReference type="EMBL" id="KGF88281.1"/>
    </source>
</evidence>
<dbReference type="HAMAP" id="MF_00376">
    <property type="entry name" value="Dephospho_CoA_kinase"/>
    <property type="match status" value="1"/>
</dbReference>
<keyword evidence="3" id="KW-0173">Coenzyme A biosynthesis</keyword>
<dbReference type="SUPFAM" id="SSF52540">
    <property type="entry name" value="P-loop containing nucleoside triphosphate hydrolases"/>
    <property type="match status" value="1"/>
</dbReference>
<protein>
    <recommendedName>
        <fullName evidence="3 4">Dephospho-CoA kinase</fullName>
        <ecNumber evidence="3 4">2.7.1.24</ecNumber>
    </recommendedName>
    <alternativeName>
        <fullName evidence="3">Dephosphocoenzyme A kinase</fullName>
    </alternativeName>
</protein>
<dbReference type="AlphaFoldDB" id="A0A0A1ZIB0"/>
<dbReference type="OrthoDB" id="9812943at2"/>
<dbReference type="CDD" id="cd02022">
    <property type="entry name" value="DPCK"/>
    <property type="match status" value="1"/>
</dbReference>
<comment type="subcellular location">
    <subcellularLocation>
        <location evidence="3">Cytoplasm</location>
    </subcellularLocation>
</comment>
<dbReference type="GO" id="GO:0004140">
    <property type="term" value="F:dephospho-CoA kinase activity"/>
    <property type="evidence" value="ECO:0007669"/>
    <property type="project" value="UniProtKB-UniRule"/>
</dbReference>
<dbReference type="Gene3D" id="3.40.50.300">
    <property type="entry name" value="P-loop containing nucleotide triphosphate hydrolases"/>
    <property type="match status" value="1"/>
</dbReference>
<evidence type="ECO:0000313" key="6">
    <source>
        <dbReference type="Proteomes" id="UP000030598"/>
    </source>
</evidence>
<dbReference type="PROSITE" id="PS51219">
    <property type="entry name" value="DPCK"/>
    <property type="match status" value="1"/>
</dbReference>
<evidence type="ECO:0000256" key="4">
    <source>
        <dbReference type="NCBIfam" id="TIGR00152"/>
    </source>
</evidence>
<keyword evidence="3 5" id="KW-0808">Transferase</keyword>
<reference evidence="6" key="1">
    <citation type="journal article" date="2014" name="Sci. Data">
        <title>Genomes of diverse isolates of the marine cyanobacterium Prochlorococcus.</title>
        <authorList>
            <person name="Biller S."/>
            <person name="Berube P."/>
            <person name="Thompson J."/>
            <person name="Kelly L."/>
            <person name="Roggensack S."/>
            <person name="Awad L."/>
            <person name="Roache-Johnson K."/>
            <person name="Ding H."/>
            <person name="Giovannoni S.J."/>
            <person name="Moore L.R."/>
            <person name="Chisholm S.W."/>
        </authorList>
    </citation>
    <scope>NUCLEOTIDE SEQUENCE [LARGE SCALE GENOMIC DNA]</scope>
    <source>
        <strain evidence="6">GP2</strain>
    </source>
</reference>
<accession>A0A0A1ZIB0</accession>
<keyword evidence="3 5" id="KW-0418">Kinase</keyword>
<dbReference type="InterPro" id="IPR001977">
    <property type="entry name" value="Depp_CoAkinase"/>
</dbReference>
<comment type="catalytic activity">
    <reaction evidence="3">
        <text>3'-dephospho-CoA + ATP = ADP + CoA + H(+)</text>
        <dbReference type="Rhea" id="RHEA:18245"/>
        <dbReference type="ChEBI" id="CHEBI:15378"/>
        <dbReference type="ChEBI" id="CHEBI:30616"/>
        <dbReference type="ChEBI" id="CHEBI:57287"/>
        <dbReference type="ChEBI" id="CHEBI:57328"/>
        <dbReference type="ChEBI" id="CHEBI:456216"/>
        <dbReference type="EC" id="2.7.1.24"/>
    </reaction>
</comment>
<dbReference type="UniPathway" id="UPA00241">
    <property type="reaction ID" value="UER00356"/>
</dbReference>
<keyword evidence="3" id="KW-0963">Cytoplasm</keyword>
<dbReference type="GO" id="GO:0005737">
    <property type="term" value="C:cytoplasm"/>
    <property type="evidence" value="ECO:0007669"/>
    <property type="project" value="UniProtKB-SubCell"/>
</dbReference>
<comment type="similarity">
    <text evidence="3">Belongs to the CoaE family.</text>
</comment>
<keyword evidence="2 3" id="KW-0067">ATP-binding</keyword>
<dbReference type="PANTHER" id="PTHR10695:SF46">
    <property type="entry name" value="BIFUNCTIONAL COENZYME A SYNTHASE-RELATED"/>
    <property type="match status" value="1"/>
</dbReference>